<keyword evidence="6" id="KW-1185">Reference proteome</keyword>
<reference evidence="6" key="1">
    <citation type="submission" date="2018-07" db="EMBL/GenBank/DDBJ databases">
        <authorList>
            <person name="Peiro R."/>
            <person name="Begona"/>
            <person name="Cbmso G."/>
            <person name="Lopez M."/>
            <person name="Gonzalez S."/>
        </authorList>
    </citation>
    <scope>NUCLEOTIDE SEQUENCE [LARGE SCALE GENOMIC DNA]</scope>
</reference>
<evidence type="ECO:0000256" key="1">
    <source>
        <dbReference type="ARBA" id="ARBA00007274"/>
    </source>
</evidence>
<keyword evidence="4" id="KW-0012">Acyltransferase</keyword>
<evidence type="ECO:0000313" key="6">
    <source>
        <dbReference type="Proteomes" id="UP000254764"/>
    </source>
</evidence>
<evidence type="ECO:0008006" key="7">
    <source>
        <dbReference type="Google" id="ProtNLM"/>
    </source>
</evidence>
<dbReference type="GO" id="GO:0008374">
    <property type="term" value="F:O-acyltransferase activity"/>
    <property type="evidence" value="ECO:0007669"/>
    <property type="project" value="TreeGrafter"/>
</dbReference>
<proteinExistence type="inferred from homology"/>
<comment type="similarity">
    <text evidence="1">Belongs to the transferase hexapeptide repeat family.</text>
</comment>
<evidence type="ECO:0000256" key="2">
    <source>
        <dbReference type="ARBA" id="ARBA00022679"/>
    </source>
</evidence>
<gene>
    <name evidence="5" type="ORF">RHIZ70_2996</name>
</gene>
<name>A0A376AHM7_9HYPH</name>
<dbReference type="GO" id="GO:0005829">
    <property type="term" value="C:cytosol"/>
    <property type="evidence" value="ECO:0007669"/>
    <property type="project" value="TreeGrafter"/>
</dbReference>
<dbReference type="Pfam" id="PF14602">
    <property type="entry name" value="Hexapep_2"/>
    <property type="match status" value="1"/>
</dbReference>
<dbReference type="InterPro" id="IPR018357">
    <property type="entry name" value="Hexapep_transf_CS"/>
</dbReference>
<dbReference type="InterPro" id="IPR051159">
    <property type="entry name" value="Hexapeptide_acetyltransf"/>
</dbReference>
<evidence type="ECO:0000256" key="3">
    <source>
        <dbReference type="ARBA" id="ARBA00022737"/>
    </source>
</evidence>
<organism evidence="5 6">
    <name type="scientific">Ciceribacter selenitireducens ATCC BAA-1503</name>
    <dbReference type="NCBI Taxonomy" id="1336235"/>
    <lineage>
        <taxon>Bacteria</taxon>
        <taxon>Pseudomonadati</taxon>
        <taxon>Pseudomonadota</taxon>
        <taxon>Alphaproteobacteria</taxon>
        <taxon>Hyphomicrobiales</taxon>
        <taxon>Rhizobiaceae</taxon>
        <taxon>Ciceribacter</taxon>
    </lineage>
</organism>
<dbReference type="InterPro" id="IPR011004">
    <property type="entry name" value="Trimer_LpxA-like_sf"/>
</dbReference>
<dbReference type="Proteomes" id="UP000254764">
    <property type="component" value="Unassembled WGS sequence"/>
</dbReference>
<evidence type="ECO:0000256" key="4">
    <source>
        <dbReference type="ARBA" id="ARBA00023315"/>
    </source>
</evidence>
<dbReference type="Gene3D" id="2.160.10.10">
    <property type="entry name" value="Hexapeptide repeat proteins"/>
    <property type="match status" value="1"/>
</dbReference>
<keyword evidence="2" id="KW-0808">Transferase</keyword>
<dbReference type="InterPro" id="IPR001451">
    <property type="entry name" value="Hexapep"/>
</dbReference>
<keyword evidence="3" id="KW-0677">Repeat</keyword>
<accession>A0A376AHM7</accession>
<dbReference type="PANTHER" id="PTHR23416">
    <property type="entry name" value="SIALIC ACID SYNTHASE-RELATED"/>
    <property type="match status" value="1"/>
</dbReference>
<dbReference type="EMBL" id="UEYP01000003">
    <property type="protein sequence ID" value="SSC67288.1"/>
    <property type="molecule type" value="Genomic_DNA"/>
</dbReference>
<evidence type="ECO:0000313" key="5">
    <source>
        <dbReference type="EMBL" id="SSC67288.1"/>
    </source>
</evidence>
<dbReference type="AlphaFoldDB" id="A0A376AHM7"/>
<sequence length="169" mass="18572">MRIAMLAWEYCWLILCAWTPKPANAWRLMILRAFGARIDGRPFVHQRARIQIPWHVTLHHRSCLGDRANLYSLGEIEIGARATVGQEAYLCTGTHSFGDPSLHLVTAKITIEADAFVGARSFVMPGITIGRAAVVGACSVVTRDVAALTYVAGNPAKPIGRKRRDPHEG</sequence>
<protein>
    <recommendedName>
        <fullName evidence="7">Acetyltransferase</fullName>
    </recommendedName>
</protein>
<dbReference type="PROSITE" id="PS00101">
    <property type="entry name" value="HEXAPEP_TRANSFERASES"/>
    <property type="match status" value="1"/>
</dbReference>
<dbReference type="SUPFAM" id="SSF51161">
    <property type="entry name" value="Trimeric LpxA-like enzymes"/>
    <property type="match status" value="1"/>
</dbReference>
<dbReference type="PANTHER" id="PTHR23416:SF23">
    <property type="entry name" value="ACETYLTRANSFERASE C18B11.09C-RELATED"/>
    <property type="match status" value="1"/>
</dbReference>